<dbReference type="Pfam" id="PF01494">
    <property type="entry name" value="FAD_binding_3"/>
    <property type="match status" value="2"/>
</dbReference>
<feature type="transmembrane region" description="Helical" evidence="4">
    <location>
        <begin position="6"/>
        <end position="26"/>
    </location>
</feature>
<keyword evidence="2" id="KW-0274">FAD</keyword>
<dbReference type="GO" id="GO:0044550">
    <property type="term" value="P:secondary metabolite biosynthetic process"/>
    <property type="evidence" value="ECO:0007669"/>
    <property type="project" value="TreeGrafter"/>
</dbReference>
<accession>A0A4S4N364</accession>
<dbReference type="SUPFAM" id="SSF51905">
    <property type="entry name" value="FAD/NAD(P)-binding domain"/>
    <property type="match status" value="1"/>
</dbReference>
<evidence type="ECO:0000256" key="1">
    <source>
        <dbReference type="ARBA" id="ARBA00022630"/>
    </source>
</evidence>
<evidence type="ECO:0000256" key="2">
    <source>
        <dbReference type="ARBA" id="ARBA00022827"/>
    </source>
</evidence>
<dbReference type="AlphaFoldDB" id="A0A4S4N364"/>
<evidence type="ECO:0000259" key="5">
    <source>
        <dbReference type="Pfam" id="PF01494"/>
    </source>
</evidence>
<comment type="caution">
    <text evidence="6">The sequence shown here is derived from an EMBL/GenBank/DDBJ whole genome shotgun (WGS) entry which is preliminary data.</text>
</comment>
<dbReference type="InterPro" id="IPR036188">
    <property type="entry name" value="FAD/NAD-bd_sf"/>
</dbReference>
<dbReference type="PRINTS" id="PR00420">
    <property type="entry name" value="RNGMNOXGNASE"/>
</dbReference>
<dbReference type="PANTHER" id="PTHR46720">
    <property type="entry name" value="HYDROXYLASE, PUTATIVE (AFU_ORTHOLOGUE AFUA_3G01460)-RELATED"/>
    <property type="match status" value="1"/>
</dbReference>
<dbReference type="InterPro" id="IPR002938">
    <property type="entry name" value="FAD-bd"/>
</dbReference>
<keyword evidence="7" id="KW-1185">Reference proteome</keyword>
<evidence type="ECO:0000313" key="7">
    <source>
        <dbReference type="Proteomes" id="UP000308730"/>
    </source>
</evidence>
<gene>
    <name evidence="6" type="ORF">EUX98_g790</name>
</gene>
<keyword evidence="1" id="KW-0285">Flavoprotein</keyword>
<keyword evidence="3" id="KW-0560">Oxidoreductase</keyword>
<dbReference type="PANTHER" id="PTHR46720:SF3">
    <property type="entry name" value="FAD-BINDING DOMAIN-CONTAINING PROTEIN-RELATED"/>
    <property type="match status" value="1"/>
</dbReference>
<organism evidence="6 7">
    <name type="scientific">Antrodiella citrinella</name>
    <dbReference type="NCBI Taxonomy" id="2447956"/>
    <lineage>
        <taxon>Eukaryota</taxon>
        <taxon>Fungi</taxon>
        <taxon>Dikarya</taxon>
        <taxon>Basidiomycota</taxon>
        <taxon>Agaricomycotina</taxon>
        <taxon>Agaricomycetes</taxon>
        <taxon>Polyporales</taxon>
        <taxon>Steccherinaceae</taxon>
        <taxon>Antrodiella</taxon>
    </lineage>
</organism>
<evidence type="ECO:0000313" key="6">
    <source>
        <dbReference type="EMBL" id="THH33436.1"/>
    </source>
</evidence>
<keyword evidence="4" id="KW-0812">Transmembrane</keyword>
<name>A0A4S4N364_9APHY</name>
<feature type="domain" description="FAD-binding" evidence="5">
    <location>
        <begin position="281"/>
        <end position="351"/>
    </location>
</feature>
<reference evidence="6 7" key="1">
    <citation type="submission" date="2019-02" db="EMBL/GenBank/DDBJ databases">
        <title>Genome sequencing of the rare red list fungi Antrodiella citrinella (Flaviporus citrinellus).</title>
        <authorList>
            <person name="Buettner E."/>
            <person name="Kellner H."/>
        </authorList>
    </citation>
    <scope>NUCLEOTIDE SEQUENCE [LARGE SCALE GENOMIC DNA]</scope>
    <source>
        <strain evidence="6 7">DSM 108506</strain>
    </source>
</reference>
<dbReference type="OrthoDB" id="417877at2759"/>
<dbReference type="EMBL" id="SGPM01000006">
    <property type="protein sequence ID" value="THH33436.1"/>
    <property type="molecule type" value="Genomic_DNA"/>
</dbReference>
<feature type="domain" description="FAD-binding" evidence="5">
    <location>
        <begin position="9"/>
        <end position="156"/>
    </location>
</feature>
<dbReference type="GO" id="GO:0016491">
    <property type="term" value="F:oxidoreductase activity"/>
    <property type="evidence" value="ECO:0007669"/>
    <property type="project" value="UniProtKB-KW"/>
</dbReference>
<evidence type="ECO:0000256" key="3">
    <source>
        <dbReference type="ARBA" id="ARBA00023002"/>
    </source>
</evidence>
<dbReference type="InterPro" id="IPR051104">
    <property type="entry name" value="FAD_monoxygenase"/>
</dbReference>
<dbReference type="Gene3D" id="3.50.50.60">
    <property type="entry name" value="FAD/NAD(P)-binding domain"/>
    <property type="match status" value="1"/>
</dbReference>
<dbReference type="GO" id="GO:0071949">
    <property type="term" value="F:FAD binding"/>
    <property type="evidence" value="ECO:0007669"/>
    <property type="project" value="InterPro"/>
</dbReference>
<keyword evidence="4" id="KW-0472">Membrane</keyword>
<evidence type="ECO:0000256" key="4">
    <source>
        <dbReference type="SAM" id="Phobius"/>
    </source>
</evidence>
<dbReference type="SUPFAM" id="SSF54373">
    <property type="entry name" value="FAD-linked reductases, C-terminal domain"/>
    <property type="match status" value="1"/>
</dbReference>
<protein>
    <recommendedName>
        <fullName evidence="5">FAD-binding domain-containing protein</fullName>
    </recommendedName>
</protein>
<proteinExistence type="predicted"/>
<keyword evidence="4" id="KW-1133">Transmembrane helix</keyword>
<sequence>MEGTNGLRIAIVGGGVCGLTCAVALAKRGIQAHVFEAAPQFGEIGAGVGIGPNAVRVLQDIGILHEFYAGADGHEFIYGYPVRPEDVGLGLHRARFLDALMKNIDSKYTHHNKRCKSILQTDLSSPAVIHFEDGTTFEADVVLGADGIKSAVRGSVIEVEKNPVVFSNTTCYRGLIPIEDIESAGVLMNLTQQPTCFVGFDKHIILFPISSATIINVVAFGMDRSIPIGEANRPDNEPWVVPASREQLLKEYEGWGSDVLKILGCIKNPTKWMIHVVHPPLKTYVNGRIALLGDSAHAMLPHLGAGAGQALEDAHLLAQLLGDPQTNVENIPVVLEAYDRVRRPRAQMVWEGSRIAGDTYEGHGKHGNTVQGLREDLHDLLEPVWRHELSADLRDALGYLYETAAFRDTVSS</sequence>
<dbReference type="Proteomes" id="UP000308730">
    <property type="component" value="Unassembled WGS sequence"/>
</dbReference>